<accession>A0A195BRQ8</accession>
<keyword evidence="3" id="KW-1185">Reference proteome</keyword>
<feature type="compositionally biased region" description="Basic and acidic residues" evidence="1">
    <location>
        <begin position="57"/>
        <end position="66"/>
    </location>
</feature>
<proteinExistence type="predicted"/>
<reference evidence="2 3" key="1">
    <citation type="submission" date="2015-09" db="EMBL/GenBank/DDBJ databases">
        <title>Atta colombica WGS genome.</title>
        <authorList>
            <person name="Nygaard S."/>
            <person name="Hu H."/>
            <person name="Boomsma J."/>
            <person name="Zhang G."/>
        </authorList>
    </citation>
    <scope>NUCLEOTIDE SEQUENCE [LARGE SCALE GENOMIC DNA]</scope>
    <source>
        <strain evidence="2">Treedump-2</strain>
        <tissue evidence="2">Whole body</tissue>
    </source>
</reference>
<feature type="region of interest" description="Disordered" evidence="1">
    <location>
        <begin position="53"/>
        <end position="86"/>
    </location>
</feature>
<name>A0A195BRQ8_9HYME</name>
<sequence>MPGGPTVGVARKWSQSEVEVFLQAHKTKMNEADAVRSAGNYGIRCCLYKTSRPSKRTAQERRENIRSRSPGTVTQDMAKGSVGKRNKRMRDYKGLQSMVKIHNATTRVALPRGPRSAPYFQSVSQRLPRKRSWLGSVIASRASRETRYSEEGYRVQIVVRMRWHESQDHSPKTNPVYNMKPERFCRSLIKCDALPRARVLPHEFQACPERTFLLEQVIFKRIKYCTAESVRYELMSTARWSRRFSFFLLLIIECVSQRFCMKNKGENARVKKDARPTRQIAPLSFSLSLYHSSRLSIPVQRAEV</sequence>
<evidence type="ECO:0000313" key="2">
    <source>
        <dbReference type="EMBL" id="KYM89700.1"/>
    </source>
</evidence>
<evidence type="ECO:0000313" key="3">
    <source>
        <dbReference type="Proteomes" id="UP000078540"/>
    </source>
</evidence>
<evidence type="ECO:0000256" key="1">
    <source>
        <dbReference type="SAM" id="MobiDB-lite"/>
    </source>
</evidence>
<dbReference type="Proteomes" id="UP000078540">
    <property type="component" value="Unassembled WGS sequence"/>
</dbReference>
<gene>
    <name evidence="2" type="ORF">ALC53_02012</name>
</gene>
<dbReference type="AlphaFoldDB" id="A0A195BRQ8"/>
<organism evidence="2 3">
    <name type="scientific">Atta colombica</name>
    <dbReference type="NCBI Taxonomy" id="520822"/>
    <lineage>
        <taxon>Eukaryota</taxon>
        <taxon>Metazoa</taxon>
        <taxon>Ecdysozoa</taxon>
        <taxon>Arthropoda</taxon>
        <taxon>Hexapoda</taxon>
        <taxon>Insecta</taxon>
        <taxon>Pterygota</taxon>
        <taxon>Neoptera</taxon>
        <taxon>Endopterygota</taxon>
        <taxon>Hymenoptera</taxon>
        <taxon>Apocrita</taxon>
        <taxon>Aculeata</taxon>
        <taxon>Formicoidea</taxon>
        <taxon>Formicidae</taxon>
        <taxon>Myrmicinae</taxon>
        <taxon>Atta</taxon>
    </lineage>
</organism>
<protein>
    <submittedName>
        <fullName evidence="2">Uncharacterized protein</fullName>
    </submittedName>
</protein>
<dbReference type="EMBL" id="KQ976417">
    <property type="protein sequence ID" value="KYM89700.1"/>
    <property type="molecule type" value="Genomic_DNA"/>
</dbReference>